<evidence type="ECO:0000313" key="5">
    <source>
        <dbReference type="Proteomes" id="UP000325811"/>
    </source>
</evidence>
<accession>A0A5Q4YU45</accession>
<dbReference type="GO" id="GO:0009289">
    <property type="term" value="C:pilus"/>
    <property type="evidence" value="ECO:0007669"/>
    <property type="project" value="InterPro"/>
</dbReference>
<organism evidence="4 5">
    <name type="scientific">Paraburkholderia dioscoreae</name>
    <dbReference type="NCBI Taxonomy" id="2604047"/>
    <lineage>
        <taxon>Bacteria</taxon>
        <taxon>Pseudomonadati</taxon>
        <taxon>Pseudomonadota</taxon>
        <taxon>Betaproteobacteria</taxon>
        <taxon>Burkholderiales</taxon>
        <taxon>Burkholderiaceae</taxon>
        <taxon>Paraburkholderia</taxon>
    </lineage>
</organism>
<evidence type="ECO:0000256" key="1">
    <source>
        <dbReference type="ARBA" id="ARBA00022729"/>
    </source>
</evidence>
<dbReference type="Pfam" id="PF00419">
    <property type="entry name" value="Fimbrial"/>
    <property type="match status" value="1"/>
</dbReference>
<dbReference type="KEGG" id="pdio:PDMSB3_3457"/>
<dbReference type="InterPro" id="IPR000259">
    <property type="entry name" value="Adhesion_dom_fimbrial"/>
</dbReference>
<protein>
    <submittedName>
        <fullName evidence="4">P pilus assembly protein, pilin FimA</fullName>
    </submittedName>
</protein>
<dbReference type="SUPFAM" id="SSF49401">
    <property type="entry name" value="Bacterial adhesins"/>
    <property type="match status" value="1"/>
</dbReference>
<evidence type="ECO:0000313" key="4">
    <source>
        <dbReference type="EMBL" id="VVD29913.1"/>
    </source>
</evidence>
<dbReference type="PANTHER" id="PTHR33420">
    <property type="entry name" value="FIMBRIAL SUBUNIT ELFA-RELATED"/>
    <property type="match status" value="1"/>
</dbReference>
<dbReference type="GO" id="GO:0043709">
    <property type="term" value="P:cell adhesion involved in single-species biofilm formation"/>
    <property type="evidence" value="ECO:0007669"/>
    <property type="project" value="TreeGrafter"/>
</dbReference>
<feature type="signal peptide" evidence="2">
    <location>
        <begin position="1"/>
        <end position="43"/>
    </location>
</feature>
<dbReference type="Proteomes" id="UP000325811">
    <property type="component" value="Chromosome I"/>
</dbReference>
<feature type="domain" description="Fimbrial-type adhesion" evidence="3">
    <location>
        <begin position="177"/>
        <end position="320"/>
    </location>
</feature>
<dbReference type="Gene3D" id="2.60.40.1090">
    <property type="entry name" value="Fimbrial-type adhesion domain"/>
    <property type="match status" value="1"/>
</dbReference>
<dbReference type="PANTHER" id="PTHR33420:SF3">
    <property type="entry name" value="FIMBRIAL SUBUNIT ELFA"/>
    <property type="match status" value="1"/>
</dbReference>
<feature type="chain" id="PRO_5024985573" evidence="2">
    <location>
        <begin position="44"/>
        <end position="320"/>
    </location>
</feature>
<keyword evidence="5" id="KW-1185">Reference proteome</keyword>
<dbReference type="InterPro" id="IPR036937">
    <property type="entry name" value="Adhesion_dom_fimbrial_sf"/>
</dbReference>
<reference evidence="4 5" key="1">
    <citation type="submission" date="2019-08" db="EMBL/GenBank/DDBJ databases">
        <authorList>
            <person name="Herpell B J."/>
        </authorList>
    </citation>
    <scope>NUCLEOTIDE SEQUENCE [LARGE SCALE GENOMIC DNA]</scope>
    <source>
        <strain evidence="5">Msb3</strain>
    </source>
</reference>
<gene>
    <name evidence="4" type="ORF">PDMSB3_3457</name>
</gene>
<dbReference type="AlphaFoldDB" id="A0A5Q4YU45"/>
<proteinExistence type="predicted"/>
<dbReference type="EMBL" id="LR699553">
    <property type="protein sequence ID" value="VVD29913.1"/>
    <property type="molecule type" value="Genomic_DNA"/>
</dbReference>
<dbReference type="InterPro" id="IPR008966">
    <property type="entry name" value="Adhesion_dom_sf"/>
</dbReference>
<dbReference type="InterPro" id="IPR050263">
    <property type="entry name" value="Bact_Fimbrial_Adh_Pro"/>
</dbReference>
<name>A0A5Q4YU45_9BURK</name>
<sequence length="320" mass="33327">MNRFLSIVVSAVSLAARTARVRWARNSLAAIGLMAALSSPAFAQYAFGQSTITVPARVAAGTVVARDYLTPQQLCYSTSCTLTYAELYQYGGGQRVPGPNVLTTVTGLSTRLIVNGKQITDGAVTPNLVITSPIEIQLVANGQQIIGGPLKANGSTPSPAYFIIRFGSSMYQIFLAATVQTIDGTCSVPDQLVTLPTAGLKKFGSAGTVQGAQSFSIRLNNCPAGFNRVGYSLIPVGTEVTGYPGALPLSADSSATGVRVRIADANGTPVTFNTSIKLNAYNKTTGGSYTVPYQASYIKTAANVTAGTVNGAMLVLVDYQ</sequence>
<keyword evidence="1 2" id="KW-0732">Signal</keyword>
<dbReference type="RefSeq" id="WP_007180760.1">
    <property type="nucleotide sequence ID" value="NZ_LR699553.1"/>
</dbReference>
<evidence type="ECO:0000256" key="2">
    <source>
        <dbReference type="SAM" id="SignalP"/>
    </source>
</evidence>
<evidence type="ECO:0000259" key="3">
    <source>
        <dbReference type="Pfam" id="PF00419"/>
    </source>
</evidence>